<evidence type="ECO:0000313" key="4">
    <source>
        <dbReference type="Proteomes" id="UP000286746"/>
    </source>
</evidence>
<proteinExistence type="predicted"/>
<dbReference type="InterPro" id="IPR009003">
    <property type="entry name" value="Peptidase_S1_PA"/>
</dbReference>
<gene>
    <name evidence="3" type="ORF">GKJPGBOP_02523</name>
</gene>
<evidence type="ECO:0000256" key="1">
    <source>
        <dbReference type="SAM" id="MobiDB-lite"/>
    </source>
</evidence>
<dbReference type="EMBL" id="BHZD01000001">
    <property type="protein sequence ID" value="GCD42849.1"/>
    <property type="molecule type" value="Genomic_DNA"/>
</dbReference>
<feature type="region of interest" description="Disordered" evidence="1">
    <location>
        <begin position="491"/>
        <end position="525"/>
    </location>
</feature>
<feature type="region of interest" description="Disordered" evidence="1">
    <location>
        <begin position="441"/>
        <end position="479"/>
    </location>
</feature>
<dbReference type="Pfam" id="PF13365">
    <property type="entry name" value="Trypsin_2"/>
    <property type="match status" value="1"/>
</dbReference>
<feature type="domain" description="vWA-MoxR associated protein C-terminal" evidence="2">
    <location>
        <begin position="544"/>
        <end position="766"/>
    </location>
</feature>
<protein>
    <submittedName>
        <fullName evidence="3">Serine protease</fullName>
    </submittedName>
</protein>
<dbReference type="GO" id="GO:0008233">
    <property type="term" value="F:peptidase activity"/>
    <property type="evidence" value="ECO:0007669"/>
    <property type="project" value="UniProtKB-KW"/>
</dbReference>
<keyword evidence="3" id="KW-0378">Hydrolase</keyword>
<feature type="compositionally biased region" description="Basic and acidic residues" evidence="1">
    <location>
        <begin position="455"/>
        <end position="471"/>
    </location>
</feature>
<keyword evidence="3" id="KW-0645">Protease</keyword>
<comment type="caution">
    <text evidence="3">The sequence shown here is derived from an EMBL/GenBank/DDBJ whole genome shotgun (WGS) entry which is preliminary data.</text>
</comment>
<dbReference type="GO" id="GO:0006508">
    <property type="term" value="P:proteolysis"/>
    <property type="evidence" value="ECO:0007669"/>
    <property type="project" value="UniProtKB-KW"/>
</dbReference>
<organism evidence="3 4">
    <name type="scientific">Streptomyces paromomycinus</name>
    <name type="common">Streptomyces rimosus subsp. paromomycinus</name>
    <dbReference type="NCBI Taxonomy" id="92743"/>
    <lineage>
        <taxon>Bacteria</taxon>
        <taxon>Bacillati</taxon>
        <taxon>Actinomycetota</taxon>
        <taxon>Actinomycetes</taxon>
        <taxon>Kitasatosporales</taxon>
        <taxon>Streptomycetaceae</taxon>
        <taxon>Streptomyces</taxon>
    </lineage>
</organism>
<feature type="region of interest" description="Disordered" evidence="1">
    <location>
        <begin position="749"/>
        <end position="783"/>
    </location>
</feature>
<keyword evidence="4" id="KW-1185">Reference proteome</keyword>
<reference evidence="3 4" key="1">
    <citation type="submission" date="2018-11" db="EMBL/GenBank/DDBJ databases">
        <title>Whole genome sequence of Streptomyces paromomycinus NBRC 15454(T).</title>
        <authorList>
            <person name="Komaki H."/>
            <person name="Tamura T."/>
        </authorList>
    </citation>
    <scope>NUCLEOTIDE SEQUENCE [LARGE SCALE GENOMIC DNA]</scope>
    <source>
        <strain evidence="3 4">NBRC 15454</strain>
    </source>
</reference>
<accession>A0A401W0I1</accession>
<dbReference type="Proteomes" id="UP000286746">
    <property type="component" value="Unassembled WGS sequence"/>
</dbReference>
<dbReference type="Pfam" id="PF20028">
    <property type="entry name" value="VMAP-C"/>
    <property type="match status" value="1"/>
</dbReference>
<dbReference type="AlphaFoldDB" id="A0A401W0I1"/>
<sequence length="783" mass="83649">MVVSGVDQPLFRSFVSVRDTGRAVGAGVLLADDAVLTCAHVVNSALGRNRYDQTPPGPGQAVRVRLPHVAPDRDLTARVEPALWSPPRATAAAGSGPVPPGAHLHHGDLAVLRLPGPAPAGAEPAPFLPHAYGNEVIALWASGHPLPTVRAVPRVSAPPWVALDVVGGTEVREGFSGGPLWDRDRQAVVGLVVADLQTPAGARQPQAAATLYAISVPAIEAELPELPPPLVPTARRGVQQLLAVLETILTTPDAVRGCEELLASRLLRPSLGPGADLDRLVGLAVGVRRGVPELLQAVREMMPAGSGPQWERLRRVARAVSPGESLTRKQQRDLNGLLAHCGRTDPRQLLADVLPHAIELPAVTGLADTLDVLEGFEAQGAQPMPPLLQGVVRIGVDESEAGAYPAEDLAAWTERTALRLGVDVAAVRQYTADVRGYRAERARAAAEHHTRRSSHPTDHHAARNAAHHDTRPPAGWAGVGSAAVGMAPLGTAPVEAGPADPAPVGPAPSANGSRPSRYGTESGARLSEVPRVQVELLPTATGRHYTYQVWAWSGGDAPHHLVLARDTEVTSEQVVDDIHRVLVEEIREDPEPALVEFFLPAAWLGLPVDRWESFDSDEDGPFGLGFTRRVVIRTARRSRESYAGWKRRTAALDTARSLVLDHGSTDRKVARARLELQPEVGTVIVCCEPRHHGALLRQCVQAGVHTVLWHREEHGESVAAGLLELVEGGHHTQLPETVRLERAKAVAEAASTGHRGRQLSLMYDAPDHRPPQLAPDAWVLTQP</sequence>
<evidence type="ECO:0000313" key="3">
    <source>
        <dbReference type="EMBL" id="GCD42849.1"/>
    </source>
</evidence>
<name>A0A401W0I1_STREY</name>
<evidence type="ECO:0000259" key="2">
    <source>
        <dbReference type="Pfam" id="PF20028"/>
    </source>
</evidence>
<dbReference type="InterPro" id="IPR045450">
    <property type="entry name" value="VMAP_C"/>
</dbReference>
<dbReference type="SUPFAM" id="SSF50494">
    <property type="entry name" value="Trypsin-like serine proteases"/>
    <property type="match status" value="1"/>
</dbReference>